<evidence type="ECO:0000259" key="2">
    <source>
        <dbReference type="Pfam" id="PF00148"/>
    </source>
</evidence>
<dbReference type="PANTHER" id="PTHR42846">
    <property type="entry name" value="NI-SIROHYDROCHLORIN A,C-DIAMIDE REDUCTIVE CYCLASE COMPLEX, COMPONENT CFBD"/>
    <property type="match status" value="1"/>
</dbReference>
<organism evidence="3 4">
    <name type="scientific">Fusobacterium varium ATCC 27725</name>
    <dbReference type="NCBI Taxonomy" id="469618"/>
    <lineage>
        <taxon>Bacteria</taxon>
        <taxon>Fusobacteriati</taxon>
        <taxon>Fusobacteriota</taxon>
        <taxon>Fusobacteriia</taxon>
        <taxon>Fusobacteriales</taxon>
        <taxon>Fusobacteriaceae</taxon>
        <taxon>Fusobacterium</taxon>
    </lineage>
</organism>
<dbReference type="GeneID" id="77467657"/>
<keyword evidence="1" id="KW-0175">Coiled coil</keyword>
<dbReference type="Pfam" id="PF00148">
    <property type="entry name" value="Oxidored_nitro"/>
    <property type="match status" value="1"/>
</dbReference>
<evidence type="ECO:0000256" key="1">
    <source>
        <dbReference type="SAM" id="Coils"/>
    </source>
</evidence>
<gene>
    <name evidence="3" type="ORF">C4N18_06595</name>
</gene>
<name>A0ABN5JIM3_FUSVA</name>
<dbReference type="InterPro" id="IPR000510">
    <property type="entry name" value="Nase/OxRdtase_comp1"/>
</dbReference>
<dbReference type="Proteomes" id="UP000241238">
    <property type="component" value="Chromosome"/>
</dbReference>
<dbReference type="Gene3D" id="3.40.50.1980">
    <property type="entry name" value="Nitrogenase molybdenum iron protein domain"/>
    <property type="match status" value="3"/>
</dbReference>
<keyword evidence="4" id="KW-1185">Reference proteome</keyword>
<dbReference type="InterPro" id="IPR052673">
    <property type="entry name" value="Ni-siroh_cyclase_CfbD"/>
</dbReference>
<proteinExistence type="predicted"/>
<feature type="coiled-coil region" evidence="1">
    <location>
        <begin position="135"/>
        <end position="162"/>
    </location>
</feature>
<dbReference type="EMBL" id="CP028103">
    <property type="protein sequence ID" value="AVQ30894.1"/>
    <property type="molecule type" value="Genomic_DNA"/>
</dbReference>
<dbReference type="PANTHER" id="PTHR42846:SF1">
    <property type="entry name" value="NI-SIROHYDROCHLORIN A,C-DIAMIDE REDUCTIVE CYCLASE COMPLEX, COMPONENT CFBD"/>
    <property type="match status" value="1"/>
</dbReference>
<dbReference type="RefSeq" id="WP_005949864.1">
    <property type="nucleotide sequence ID" value="NZ_CP028103.1"/>
</dbReference>
<evidence type="ECO:0000313" key="3">
    <source>
        <dbReference type="EMBL" id="AVQ30894.1"/>
    </source>
</evidence>
<evidence type="ECO:0000313" key="4">
    <source>
        <dbReference type="Proteomes" id="UP000241238"/>
    </source>
</evidence>
<protein>
    <submittedName>
        <fullName evidence="3">Oxidoreductase</fullName>
    </submittedName>
</protein>
<accession>A0ABN5JIM3</accession>
<feature type="domain" description="Nitrogenase/oxidoreductase component 1" evidence="2">
    <location>
        <begin position="215"/>
        <end position="535"/>
    </location>
</feature>
<reference evidence="4" key="1">
    <citation type="journal article" date="2018" name="MSphere">
        <title>Fusobacterium Genomics Using MinION and Illumina Sequencing Enables Genome Completion and Correction.</title>
        <authorList>
            <person name="Todd S.M."/>
            <person name="Settlage R.E."/>
            <person name="Lahmers K.K."/>
            <person name="Slade D.J."/>
        </authorList>
    </citation>
    <scope>NUCLEOTIDE SEQUENCE [LARGE SCALE GENOMIC DNA]</scope>
    <source>
        <strain evidence="4">ATCC 27725</strain>
    </source>
</reference>
<sequence length="552" mass="63927">MELERCLLDREINKMLKELLQIPRNIIVSIGPVGCLNVLYNESVRENKNEKLYTFPVNEIEMLSGEHINNLEKSLIEIINEKYKEIDSIIIYKTCGDILMCSDFNLLIKRIKKEYGIIVKVLERGPISKRKIFPKERLKNLLTELKEELNQNEKIINIKKAKSKGKIQHYIPPIVSDYSGVCSALYSSKILKVVISPGGCKTPIIYDEIRNINESIVYCSTMGEIEILLGDIKELNEKIKNVLIKNKKIDFIVIIKTVVPAIIGMDIESIAEKVEKETNLPVISLNTSGFSNYYSGVSLALKNLGKKFMKENKKKKNSVNILGYTPLTFGKIEKLKPFFLTIKNLKLEIQSIFSHRLSLEAIEKSTCAELNLVLSHEGIELAEFMKKEYDIPYIIVNVVGRYSMEKMKEELGKYFNLEYKQDIKYKEIDERKVLIISSPVMAENIRQILKLDFGLTEIKAVSFIRKSGKMKKAYQHKYIKEIEMIEDEGKLKLLEEKYNPDIIVGDLIYQRIFEGNKIFIPMIHPGYSTKLYMDYEYEYCGENGYNYLKKFL</sequence>
<dbReference type="SUPFAM" id="SSF53807">
    <property type="entry name" value="Helical backbone' metal receptor"/>
    <property type="match status" value="2"/>
</dbReference>